<keyword evidence="1" id="KW-0472">Membrane</keyword>
<dbReference type="Proteomes" id="UP001273505">
    <property type="component" value="Unassembled WGS sequence"/>
</dbReference>
<dbReference type="RefSeq" id="WP_302720841.1">
    <property type="nucleotide sequence ID" value="NZ_JAULRU010000215.1"/>
</dbReference>
<protein>
    <recommendedName>
        <fullName evidence="4">Sel1 repeat family protein</fullName>
    </recommendedName>
</protein>
<keyword evidence="3" id="KW-1185">Reference proteome</keyword>
<reference evidence="2 3" key="1">
    <citation type="submission" date="2023-11" db="EMBL/GenBank/DDBJ databases">
        <title>Gilvimarinus fulvus sp. nov., isolated from the surface of Kelp.</title>
        <authorList>
            <person name="Sun Y.Y."/>
            <person name="Gong Y."/>
            <person name="Du Z.J."/>
        </authorList>
    </citation>
    <scope>NUCLEOTIDE SEQUENCE [LARGE SCALE GENOMIC DNA]</scope>
    <source>
        <strain evidence="2 3">SDUM040013</strain>
    </source>
</reference>
<dbReference type="SUPFAM" id="SSF81901">
    <property type="entry name" value="HCP-like"/>
    <property type="match status" value="1"/>
</dbReference>
<dbReference type="InterPro" id="IPR011990">
    <property type="entry name" value="TPR-like_helical_dom_sf"/>
</dbReference>
<evidence type="ECO:0000313" key="2">
    <source>
        <dbReference type="EMBL" id="MDX6850215.1"/>
    </source>
</evidence>
<comment type="caution">
    <text evidence="2">The sequence shown here is derived from an EMBL/GenBank/DDBJ whole genome shotgun (WGS) entry which is preliminary data.</text>
</comment>
<name>A0ABU4RZ75_9GAMM</name>
<keyword evidence="1" id="KW-1133">Transmembrane helix</keyword>
<evidence type="ECO:0000313" key="3">
    <source>
        <dbReference type="Proteomes" id="UP001273505"/>
    </source>
</evidence>
<dbReference type="EMBL" id="JAXAFO010000021">
    <property type="protein sequence ID" value="MDX6850215.1"/>
    <property type="molecule type" value="Genomic_DNA"/>
</dbReference>
<gene>
    <name evidence="2" type="ORF">SCD92_12650</name>
</gene>
<accession>A0ABU4RZ75</accession>
<proteinExistence type="predicted"/>
<keyword evidence="1" id="KW-0812">Transmembrane</keyword>
<organism evidence="2 3">
    <name type="scientific">Gilvimarinus gilvus</name>
    <dbReference type="NCBI Taxonomy" id="3058038"/>
    <lineage>
        <taxon>Bacteria</taxon>
        <taxon>Pseudomonadati</taxon>
        <taxon>Pseudomonadota</taxon>
        <taxon>Gammaproteobacteria</taxon>
        <taxon>Cellvibrionales</taxon>
        <taxon>Cellvibrionaceae</taxon>
        <taxon>Gilvimarinus</taxon>
    </lineage>
</organism>
<dbReference type="Gene3D" id="1.25.40.10">
    <property type="entry name" value="Tetratricopeptide repeat domain"/>
    <property type="match status" value="1"/>
</dbReference>
<evidence type="ECO:0008006" key="4">
    <source>
        <dbReference type="Google" id="ProtNLM"/>
    </source>
</evidence>
<feature type="transmembrane region" description="Helical" evidence="1">
    <location>
        <begin position="12"/>
        <end position="31"/>
    </location>
</feature>
<evidence type="ECO:0000256" key="1">
    <source>
        <dbReference type="SAM" id="Phobius"/>
    </source>
</evidence>
<sequence>MKLAKEEIKTATIITLLFIVAFLAVQVFYVHPLIMGSIKPTYESMNKYNQYRFSTETGYIDDLENNNINDVLYQLYESVKSNIECNDSDEVSCIPSSRHKEFIKRYEAYMQQECNNNCTYACISYGKTMTAQKRFDLAEKSYLKAAESGNRTAMSRLYYLYSNEQWSGYSEEKATYWLYQIRD</sequence>